<feature type="domain" description="G-protein coupled receptors family 1 profile" evidence="8">
    <location>
        <begin position="23"/>
        <end position="283"/>
    </location>
</feature>
<keyword evidence="4 7" id="KW-1133">Transmembrane helix</keyword>
<accession>A0A7R8H9S0</accession>
<evidence type="ECO:0000256" key="7">
    <source>
        <dbReference type="SAM" id="Phobius"/>
    </source>
</evidence>
<evidence type="ECO:0000313" key="10">
    <source>
        <dbReference type="Proteomes" id="UP000675881"/>
    </source>
</evidence>
<gene>
    <name evidence="9" type="ORF">LSAA_10800</name>
</gene>
<organism evidence="9 10">
    <name type="scientific">Lepeophtheirus salmonis</name>
    <name type="common">Salmon louse</name>
    <name type="synonym">Caligus salmonis</name>
    <dbReference type="NCBI Taxonomy" id="72036"/>
    <lineage>
        <taxon>Eukaryota</taxon>
        <taxon>Metazoa</taxon>
        <taxon>Ecdysozoa</taxon>
        <taxon>Arthropoda</taxon>
        <taxon>Crustacea</taxon>
        <taxon>Multicrustacea</taxon>
        <taxon>Hexanauplia</taxon>
        <taxon>Copepoda</taxon>
        <taxon>Siphonostomatoida</taxon>
        <taxon>Caligidae</taxon>
        <taxon>Lepeophtheirus</taxon>
    </lineage>
</organism>
<protein>
    <submittedName>
        <fullName evidence="9">(salmon louse) hypothetical protein</fullName>
    </submittedName>
</protein>
<evidence type="ECO:0000256" key="5">
    <source>
        <dbReference type="ARBA" id="ARBA00023136"/>
    </source>
</evidence>
<feature type="compositionally biased region" description="Acidic residues" evidence="6">
    <location>
        <begin position="371"/>
        <end position="380"/>
    </location>
</feature>
<sequence>MEFFKFFVEGVCTALLGLFGIIGNVVSIKVLSSKELEMLPTFRHLLKMLAGFDATFLVFALTLFCFSSLSEYYDNFVRPWLLPFLLPLLQIALTGSVWTTTAVSLERYLTVCQGYRPTNIQYLYYTIPIMGFSLIFNIPHFFELTTQVGQHNTTHVDDLTGDIINVTIDKPIVIPTEIRKSPEYSRDYVLIANSLALIFIPMLVLIILNSLIYRTISQATKRHNAISSNQRRDHKVAMMLLTIVCFQMALYGKLKDWPNWIKMLVNINHFALVVNSSINILIYCFKDEKFLNVLLQTIGIRRHRFDNSLIIRRSPKDSNTHIQKQNMKPRSDTQELSKPKKSIFSSINAAAPSVNDSKHRENKSIITNLDESVEEDDHAV</sequence>
<dbReference type="AlphaFoldDB" id="A0A7R8H9S0"/>
<proteinExistence type="inferred from homology"/>
<feature type="transmembrane region" description="Helical" evidence="7">
    <location>
        <begin position="263"/>
        <end position="285"/>
    </location>
</feature>
<dbReference type="SUPFAM" id="SSF81321">
    <property type="entry name" value="Family A G protein-coupled receptor-like"/>
    <property type="match status" value="1"/>
</dbReference>
<dbReference type="EMBL" id="HG994584">
    <property type="protein sequence ID" value="CAF2958964.1"/>
    <property type="molecule type" value="Genomic_DNA"/>
</dbReference>
<dbReference type="Gene3D" id="1.20.1070.10">
    <property type="entry name" value="Rhodopsin 7-helix transmembrane proteins"/>
    <property type="match status" value="1"/>
</dbReference>
<dbReference type="PANTHER" id="PTHR46641">
    <property type="entry name" value="FMRFAMIDE RECEPTOR-RELATED"/>
    <property type="match status" value="1"/>
</dbReference>
<comment type="subcellular location">
    <subcellularLocation>
        <location evidence="1">Membrane</location>
    </subcellularLocation>
</comment>
<evidence type="ECO:0000256" key="3">
    <source>
        <dbReference type="ARBA" id="ARBA00022692"/>
    </source>
</evidence>
<keyword evidence="5 7" id="KW-0472">Membrane</keyword>
<feature type="compositionally biased region" description="Basic and acidic residues" evidence="6">
    <location>
        <begin position="329"/>
        <end position="338"/>
    </location>
</feature>
<feature type="transmembrane region" description="Helical" evidence="7">
    <location>
        <begin position="234"/>
        <end position="251"/>
    </location>
</feature>
<feature type="transmembrane region" description="Helical" evidence="7">
    <location>
        <begin position="49"/>
        <end position="69"/>
    </location>
</feature>
<evidence type="ECO:0000256" key="1">
    <source>
        <dbReference type="ARBA" id="ARBA00004370"/>
    </source>
</evidence>
<evidence type="ECO:0000256" key="4">
    <source>
        <dbReference type="ARBA" id="ARBA00022989"/>
    </source>
</evidence>
<dbReference type="PANTHER" id="PTHR46641:SF2">
    <property type="entry name" value="FMRFAMIDE RECEPTOR"/>
    <property type="match status" value="1"/>
</dbReference>
<evidence type="ECO:0000259" key="8">
    <source>
        <dbReference type="PROSITE" id="PS50262"/>
    </source>
</evidence>
<feature type="transmembrane region" description="Helical" evidence="7">
    <location>
        <begin position="188"/>
        <end position="213"/>
    </location>
</feature>
<dbReference type="InterPro" id="IPR052954">
    <property type="entry name" value="GPCR-Ligand_Int"/>
</dbReference>
<evidence type="ECO:0000256" key="2">
    <source>
        <dbReference type="ARBA" id="ARBA00010663"/>
    </source>
</evidence>
<name>A0A7R8H9S0_LEPSM</name>
<dbReference type="CDD" id="cd14978">
    <property type="entry name" value="7tmA_FMRFamide_R-like"/>
    <property type="match status" value="1"/>
</dbReference>
<dbReference type="InterPro" id="IPR017452">
    <property type="entry name" value="GPCR_Rhodpsn_7TM"/>
</dbReference>
<evidence type="ECO:0000313" key="9">
    <source>
        <dbReference type="EMBL" id="CAF2958964.1"/>
    </source>
</evidence>
<dbReference type="Pfam" id="PF00001">
    <property type="entry name" value="7tm_1"/>
    <property type="match status" value="1"/>
</dbReference>
<keyword evidence="3 7" id="KW-0812">Transmembrane</keyword>
<comment type="similarity">
    <text evidence="2">Belongs to the G-protein coupled receptor 1 family.</text>
</comment>
<feature type="transmembrane region" description="Helical" evidence="7">
    <location>
        <begin position="122"/>
        <end position="142"/>
    </location>
</feature>
<reference evidence="9" key="1">
    <citation type="submission" date="2021-02" db="EMBL/GenBank/DDBJ databases">
        <authorList>
            <person name="Bekaert M."/>
        </authorList>
    </citation>
    <scope>NUCLEOTIDE SEQUENCE</scope>
    <source>
        <strain evidence="9">IoA-00</strain>
    </source>
</reference>
<dbReference type="Proteomes" id="UP000675881">
    <property type="component" value="Chromosome 5"/>
</dbReference>
<keyword evidence="10" id="KW-1185">Reference proteome</keyword>
<feature type="transmembrane region" description="Helical" evidence="7">
    <location>
        <begin position="81"/>
        <end position="101"/>
    </location>
</feature>
<dbReference type="GO" id="GO:0004930">
    <property type="term" value="F:G protein-coupled receptor activity"/>
    <property type="evidence" value="ECO:0007669"/>
    <property type="project" value="InterPro"/>
</dbReference>
<dbReference type="InterPro" id="IPR000276">
    <property type="entry name" value="GPCR_Rhodpsn"/>
</dbReference>
<dbReference type="PRINTS" id="PR00237">
    <property type="entry name" value="GPCRRHODOPSN"/>
</dbReference>
<dbReference type="GO" id="GO:0016020">
    <property type="term" value="C:membrane"/>
    <property type="evidence" value="ECO:0007669"/>
    <property type="project" value="UniProtKB-SubCell"/>
</dbReference>
<feature type="region of interest" description="Disordered" evidence="6">
    <location>
        <begin position="316"/>
        <end position="380"/>
    </location>
</feature>
<dbReference type="PROSITE" id="PS50262">
    <property type="entry name" value="G_PROTEIN_RECEP_F1_2"/>
    <property type="match status" value="1"/>
</dbReference>
<dbReference type="OrthoDB" id="10011262at2759"/>
<evidence type="ECO:0000256" key="6">
    <source>
        <dbReference type="SAM" id="MobiDB-lite"/>
    </source>
</evidence>
<feature type="transmembrane region" description="Helical" evidence="7">
    <location>
        <begin position="6"/>
        <end position="28"/>
    </location>
</feature>